<sequence length="108" mass="11867">MPSSVGTAPPPLHALQWPPYSIRLPSLRLGMRPSPSQAAHLVSSAGRFPEPSAIWVRRIKLPRLGMVWHDLSVCKALDLKPATSVSSDDRKYGVQQQCRLQGAREMAA</sequence>
<protein>
    <submittedName>
        <fullName evidence="1">Uncharacterized protein</fullName>
    </submittedName>
</protein>
<dbReference type="EMBL" id="AP010803">
    <property type="protein sequence ID" value="BAI98028.1"/>
    <property type="molecule type" value="Genomic_DNA"/>
</dbReference>
<evidence type="ECO:0000313" key="1">
    <source>
        <dbReference type="EMBL" id="BAI98028.1"/>
    </source>
</evidence>
<dbReference type="STRING" id="452662.SJA_C1-31940"/>
<dbReference type="KEGG" id="sjp:SJA_C1-31940"/>
<accession>D4Z5Z6</accession>
<name>D4Z5Z6_SPHIU</name>
<dbReference type="HOGENOM" id="CLU_2195247_0_0_5"/>
<organism evidence="1 2">
    <name type="scientific">Sphingobium indicum (strain DSM 16413 / CCM 7287 / MTCC 6362 / UT26 / NBRC 101211 / UT26S)</name>
    <name type="common">Sphingobium japonicum</name>
    <dbReference type="NCBI Taxonomy" id="452662"/>
    <lineage>
        <taxon>Bacteria</taxon>
        <taxon>Pseudomonadati</taxon>
        <taxon>Pseudomonadota</taxon>
        <taxon>Alphaproteobacteria</taxon>
        <taxon>Sphingomonadales</taxon>
        <taxon>Sphingomonadaceae</taxon>
        <taxon>Sphingobium</taxon>
    </lineage>
</organism>
<reference evidence="1 2" key="1">
    <citation type="journal article" date="2010" name="J. Bacteriol.">
        <title>Complete genome sequence of the representative gamma-hexachlorocyclohexane-degrading bacterium Sphingobium japonicum UT26.</title>
        <authorList>
            <person name="Nagata Y."/>
            <person name="Ohtsubo Y."/>
            <person name="Endo R."/>
            <person name="Ichikawa N."/>
            <person name="Ankai A."/>
            <person name="Oguchi A."/>
            <person name="Fukui S."/>
            <person name="Fujita N."/>
            <person name="Tsuda M."/>
        </authorList>
    </citation>
    <scope>NUCLEOTIDE SEQUENCE [LARGE SCALE GENOMIC DNA]</scope>
    <source>
        <strain evidence="2">DSM 16413 / CCM 7287 / MTCC 6362 / UT26 / NBRC 101211 / UT26S</strain>
    </source>
</reference>
<proteinExistence type="predicted"/>
<dbReference type="Proteomes" id="UP000007753">
    <property type="component" value="Chromosome 1"/>
</dbReference>
<keyword evidence="2" id="KW-1185">Reference proteome</keyword>
<gene>
    <name evidence="1" type="ordered locus">SJA_C1-31940</name>
</gene>
<evidence type="ECO:0000313" key="2">
    <source>
        <dbReference type="Proteomes" id="UP000007753"/>
    </source>
</evidence>
<dbReference type="AlphaFoldDB" id="D4Z5Z6"/>